<dbReference type="GO" id="GO:0000146">
    <property type="term" value="F:microfilament motor activity"/>
    <property type="evidence" value="ECO:0007669"/>
    <property type="project" value="TreeGrafter"/>
</dbReference>
<keyword evidence="7 8" id="KW-0009">Actin-binding</keyword>
<comment type="similarity">
    <text evidence="8">Belongs to the TRAFAC class myosin-kinesin ATPase superfamily. Myosin family.</text>
</comment>
<keyword evidence="14" id="KW-1185">Reference proteome</keyword>
<dbReference type="Gene3D" id="1.10.10.820">
    <property type="match status" value="1"/>
</dbReference>
<dbReference type="SMART" id="SM00242">
    <property type="entry name" value="MYSc"/>
    <property type="match status" value="1"/>
</dbReference>
<evidence type="ECO:0000256" key="6">
    <source>
        <dbReference type="ARBA" id="ARBA00023175"/>
    </source>
</evidence>
<evidence type="ECO:0000256" key="1">
    <source>
        <dbReference type="ARBA" id="ARBA00022741"/>
    </source>
</evidence>
<feature type="compositionally biased region" description="Basic and acidic residues" evidence="10">
    <location>
        <begin position="22"/>
        <end position="33"/>
    </location>
</feature>
<evidence type="ECO:0000256" key="3">
    <source>
        <dbReference type="ARBA" id="ARBA00022860"/>
    </source>
</evidence>
<dbReference type="PROSITE" id="PS51456">
    <property type="entry name" value="MYOSIN_MOTOR"/>
    <property type="match status" value="1"/>
</dbReference>
<dbReference type="PROSITE" id="PS51844">
    <property type="entry name" value="SH3_LIKE"/>
    <property type="match status" value="1"/>
</dbReference>
<feature type="domain" description="Myosin N-terminal SH3-like" evidence="12">
    <location>
        <begin position="141"/>
        <end position="190"/>
    </location>
</feature>
<dbReference type="InterPro" id="IPR027417">
    <property type="entry name" value="P-loop_NTPase"/>
</dbReference>
<evidence type="ECO:0000313" key="14">
    <source>
        <dbReference type="Proteomes" id="UP001293593"/>
    </source>
</evidence>
<proteinExistence type="inferred from homology"/>
<evidence type="ECO:0000259" key="11">
    <source>
        <dbReference type="PROSITE" id="PS51456"/>
    </source>
</evidence>
<feature type="region of interest" description="Disordered" evidence="10">
    <location>
        <begin position="1057"/>
        <end position="1077"/>
    </location>
</feature>
<evidence type="ECO:0000256" key="5">
    <source>
        <dbReference type="ARBA" id="ARBA00023123"/>
    </source>
</evidence>
<reference evidence="13" key="1">
    <citation type="submission" date="2023-10" db="EMBL/GenBank/DDBJ databases">
        <title>Chromosome-level genome of the transformable northern wattle, Acacia crassicarpa.</title>
        <authorList>
            <person name="Massaro I."/>
            <person name="Sinha N.R."/>
            <person name="Poethig S."/>
            <person name="Leichty A.R."/>
        </authorList>
    </citation>
    <scope>NUCLEOTIDE SEQUENCE</scope>
    <source>
        <strain evidence="13">Acra3RX</strain>
        <tissue evidence="13">Leaf</tissue>
    </source>
</reference>
<keyword evidence="5 8" id="KW-0518">Myosin</keyword>
<comment type="caution">
    <text evidence="13">The sequence shown here is derived from an EMBL/GenBank/DDBJ whole genome shotgun (WGS) entry which is preliminary data.</text>
</comment>
<dbReference type="Pfam" id="PF00612">
    <property type="entry name" value="IQ"/>
    <property type="match status" value="2"/>
</dbReference>
<dbReference type="Gene3D" id="1.20.58.530">
    <property type="match status" value="1"/>
</dbReference>
<dbReference type="FunFam" id="1.10.10.820:FF:000001">
    <property type="entry name" value="Myosin heavy chain"/>
    <property type="match status" value="1"/>
</dbReference>
<dbReference type="GO" id="GO:0030048">
    <property type="term" value="P:actin filament-based movement"/>
    <property type="evidence" value="ECO:0007669"/>
    <property type="project" value="UniProtKB-ARBA"/>
</dbReference>
<keyword evidence="4 9" id="KW-0175">Coiled coil</keyword>
<evidence type="ECO:0000256" key="10">
    <source>
        <dbReference type="SAM" id="MobiDB-lite"/>
    </source>
</evidence>
<keyword evidence="1 8" id="KW-0547">Nucleotide-binding</keyword>
<dbReference type="GO" id="GO:0005516">
    <property type="term" value="F:calmodulin binding"/>
    <property type="evidence" value="ECO:0007669"/>
    <property type="project" value="UniProtKB-KW"/>
</dbReference>
<evidence type="ECO:0000256" key="8">
    <source>
        <dbReference type="PROSITE-ProRule" id="PRU00782"/>
    </source>
</evidence>
<keyword evidence="2 8" id="KW-0067">ATP-binding</keyword>
<dbReference type="SUPFAM" id="SSF52540">
    <property type="entry name" value="P-loop containing nucleoside triphosphate hydrolases"/>
    <property type="match status" value="1"/>
</dbReference>
<dbReference type="AlphaFoldDB" id="A0AAE1IR09"/>
<name>A0AAE1IR09_9FABA</name>
<dbReference type="InterPro" id="IPR036961">
    <property type="entry name" value="Kinesin_motor_dom_sf"/>
</dbReference>
<dbReference type="Gene3D" id="3.40.850.10">
    <property type="entry name" value="Kinesin motor domain"/>
    <property type="match status" value="1"/>
</dbReference>
<dbReference type="GO" id="GO:0005737">
    <property type="term" value="C:cytoplasm"/>
    <property type="evidence" value="ECO:0007669"/>
    <property type="project" value="TreeGrafter"/>
</dbReference>
<feature type="region of interest" description="Disordered" evidence="10">
    <location>
        <begin position="20"/>
        <end position="106"/>
    </location>
</feature>
<dbReference type="Proteomes" id="UP001293593">
    <property type="component" value="Unassembled WGS sequence"/>
</dbReference>
<dbReference type="InterPro" id="IPR057535">
    <property type="entry name" value="MYO1-3_N_SH3"/>
</dbReference>
<dbReference type="GO" id="GO:0016020">
    <property type="term" value="C:membrane"/>
    <property type="evidence" value="ECO:0007669"/>
    <property type="project" value="TreeGrafter"/>
</dbReference>
<feature type="coiled-coil region" evidence="9">
    <location>
        <begin position="987"/>
        <end position="1021"/>
    </location>
</feature>
<dbReference type="Gene3D" id="1.20.120.720">
    <property type="entry name" value="Myosin VI head, motor domain, U50 subdomain"/>
    <property type="match status" value="1"/>
</dbReference>
<evidence type="ECO:0000256" key="7">
    <source>
        <dbReference type="ARBA" id="ARBA00023203"/>
    </source>
</evidence>
<evidence type="ECO:0000259" key="12">
    <source>
        <dbReference type="PROSITE" id="PS51844"/>
    </source>
</evidence>
<dbReference type="GO" id="GO:0051015">
    <property type="term" value="F:actin filament binding"/>
    <property type="evidence" value="ECO:0007669"/>
    <property type="project" value="TreeGrafter"/>
</dbReference>
<sequence>MMLSASPTSLARSSLEVMLESLQRRDEENKPKDLPPALPARPTSKARLPSARRSLPNNFKVNGDPGETECLPNGFHDANEETKRKDTVDLGHKRNGSLGSKKLKRDVESPYAIASEENQSDQLSSKSREYNSDDNVTYFIKKKLHVWCRQPNGHWGLGKVQSTSKEEAFVLLTNGNVMKVARSELLPANPDILKGVNDLIQLSYLNEPSVLYTLRFRYSQEMIYSKAGPILIAFNPFKDVQICGNDHATTYRQRCMTDPHVYAVANAAYNEMMRDTVNQSIIISGQSGSGKTETAKIVMQYLAALGGGSCGIENKALQTHFILEAFGNAKTPRHNNSSRFGKLIEIHFTAAGKICGAKIQTFMLQKSRVAQLTSGERSYHIFYQLCAGSLSDLKERLNLREASKYKYLNQSDCMTIDGVDDAKMFNKLLKALDVVQICKEDQEHLFKILAAILWLGNVSFQISDNENHVVVVDDEAVTIAAMLMGCSSQELIVTLSTSKVQAGKDSIAKSLTLKQAIETRDALAQFMYASVFEWLIKKINKSLGSGKRRTGRSINIFDICGFESFKKNSFEQFCVNYANERLQQHFNRHIFKLEQENYEMDGVHWTEVDFADNQGCLDLFEKKPSGILSLLEEESNLPKATDLTFANKLKQHLNANPFFKGERGRAFGVRHFAGEVLYDTNGFLQQNKDLLPSEYIQLLASCSCQLQQLFSKMLSQTQKQLNSLQIGALDLQQSVCAKLKGQLFGLMHQLENTSPHFIHCIRPNTKQLPGVFDEDLVMQQLRCCGVLEAVRLSRIGYPIQMTHQEFAERYGFLLSEPNVFHDPLSISVAVLRQFNTPPEMYQFGYTKVHLRKGQIGALEDRRKQVMQGILQVQKWFRGHKARQYFRELKNGVTKLQSFAHGEILRTKYGIVEKSSMTIDCKNFEDIEAIILLQSVIRGWLARRRNANGLNKVKKHPNNEKLQRYSRVKMPDMKEATREQVQNLPSALDQLRRRVLKAEATLEQKEEENTALREQLRQNEAKWIEYEAKMKSMEETWQKQMASLQVSLAAARKSLASDNNTAYPGRQEAVSPRYNDSEDFNSVLSRTPGGSTPIKFSSSLSVSDSGAVGREVNGTLSAVSNLMREFEQRRQTFDCDARALLDAKAGQSVMNPDEEFRKLKHRFEGWKKEYKYRLRETKARLHKVGNSEGEKSRRRWWGKLSSRAS</sequence>
<evidence type="ECO:0000256" key="4">
    <source>
        <dbReference type="ARBA" id="ARBA00023054"/>
    </source>
</evidence>
<dbReference type="InterPro" id="IPR000048">
    <property type="entry name" value="IQ_motif_EF-hand-BS"/>
</dbReference>
<feature type="region of interest" description="Disordered" evidence="10">
    <location>
        <begin position="1181"/>
        <end position="1204"/>
    </location>
</feature>
<keyword evidence="6 8" id="KW-0505">Motor protein</keyword>
<feature type="region of interest" description="Actin-binding" evidence="8">
    <location>
        <begin position="743"/>
        <end position="765"/>
    </location>
</feature>
<dbReference type="Pfam" id="PF00063">
    <property type="entry name" value="Myosin_head"/>
    <property type="match status" value="1"/>
</dbReference>
<dbReference type="EMBL" id="JAWXYG010000013">
    <property type="protein sequence ID" value="KAK4255747.1"/>
    <property type="molecule type" value="Genomic_DNA"/>
</dbReference>
<feature type="compositionally biased region" description="Basic and acidic residues" evidence="10">
    <location>
        <begin position="77"/>
        <end position="92"/>
    </location>
</feature>
<dbReference type="PROSITE" id="PS50096">
    <property type="entry name" value="IQ"/>
    <property type="match status" value="2"/>
</dbReference>
<dbReference type="InterPro" id="IPR036022">
    <property type="entry name" value="MYSc_Myo8"/>
</dbReference>
<dbReference type="InterPro" id="IPR001609">
    <property type="entry name" value="Myosin_head_motor_dom-like"/>
</dbReference>
<protein>
    <submittedName>
        <fullName evidence="13">Uncharacterized protein</fullName>
    </submittedName>
</protein>
<dbReference type="Pfam" id="PF25369">
    <property type="entry name" value="SH3_VIII-1_N"/>
    <property type="match status" value="1"/>
</dbReference>
<gene>
    <name evidence="13" type="ORF">QN277_008704</name>
</gene>
<dbReference type="SMART" id="SM00015">
    <property type="entry name" value="IQ"/>
    <property type="match status" value="3"/>
</dbReference>
<feature type="domain" description="Myosin motor" evidence="11">
    <location>
        <begin position="194"/>
        <end position="863"/>
    </location>
</feature>
<dbReference type="CDD" id="cd01383">
    <property type="entry name" value="MYSc_Myo8"/>
    <property type="match status" value="1"/>
</dbReference>
<dbReference type="GO" id="GO:0016459">
    <property type="term" value="C:myosin complex"/>
    <property type="evidence" value="ECO:0007669"/>
    <property type="project" value="UniProtKB-KW"/>
</dbReference>
<dbReference type="Gene3D" id="1.20.5.190">
    <property type="match status" value="1"/>
</dbReference>
<dbReference type="PANTHER" id="PTHR13140">
    <property type="entry name" value="MYOSIN"/>
    <property type="match status" value="1"/>
</dbReference>
<dbReference type="GO" id="GO:0005524">
    <property type="term" value="F:ATP binding"/>
    <property type="evidence" value="ECO:0007669"/>
    <property type="project" value="UniProtKB-UniRule"/>
</dbReference>
<dbReference type="PRINTS" id="PR00193">
    <property type="entry name" value="MYOSINHEAVY"/>
</dbReference>
<evidence type="ECO:0000256" key="2">
    <source>
        <dbReference type="ARBA" id="ARBA00022840"/>
    </source>
</evidence>
<keyword evidence="3" id="KW-0112">Calmodulin-binding</keyword>
<evidence type="ECO:0000256" key="9">
    <source>
        <dbReference type="SAM" id="Coils"/>
    </source>
</evidence>
<accession>A0AAE1IR09</accession>
<organism evidence="13 14">
    <name type="scientific">Acacia crassicarpa</name>
    <name type="common">northern wattle</name>
    <dbReference type="NCBI Taxonomy" id="499986"/>
    <lineage>
        <taxon>Eukaryota</taxon>
        <taxon>Viridiplantae</taxon>
        <taxon>Streptophyta</taxon>
        <taxon>Embryophyta</taxon>
        <taxon>Tracheophyta</taxon>
        <taxon>Spermatophyta</taxon>
        <taxon>Magnoliopsida</taxon>
        <taxon>eudicotyledons</taxon>
        <taxon>Gunneridae</taxon>
        <taxon>Pentapetalae</taxon>
        <taxon>rosids</taxon>
        <taxon>fabids</taxon>
        <taxon>Fabales</taxon>
        <taxon>Fabaceae</taxon>
        <taxon>Caesalpinioideae</taxon>
        <taxon>mimosoid clade</taxon>
        <taxon>Acacieae</taxon>
        <taxon>Acacia</taxon>
    </lineage>
</organism>
<dbReference type="GO" id="GO:0007015">
    <property type="term" value="P:actin filament organization"/>
    <property type="evidence" value="ECO:0007669"/>
    <property type="project" value="TreeGrafter"/>
</dbReference>
<dbReference type="PANTHER" id="PTHR13140:SF706">
    <property type="entry name" value="DILUTE CLASS UNCONVENTIONAL MYOSIN, ISOFORM C"/>
    <property type="match status" value="1"/>
</dbReference>
<evidence type="ECO:0000313" key="13">
    <source>
        <dbReference type="EMBL" id="KAK4255747.1"/>
    </source>
</evidence>
<feature type="binding site" evidence="8">
    <location>
        <begin position="285"/>
        <end position="292"/>
    </location>
    <ligand>
        <name>ATP</name>
        <dbReference type="ChEBI" id="CHEBI:30616"/>
    </ligand>
</feature>
<dbReference type="InterPro" id="IPR004009">
    <property type="entry name" value="SH3_Myosin"/>
</dbReference>
<dbReference type="Gene3D" id="6.20.240.20">
    <property type="match status" value="1"/>
</dbReference>